<keyword evidence="1 3" id="KW-0732">Signal</keyword>
<dbReference type="Pfam" id="PF05426">
    <property type="entry name" value="Alginate_lyase"/>
    <property type="match status" value="1"/>
</dbReference>
<reference evidence="5 6" key="1">
    <citation type="submission" date="2020-04" db="EMBL/GenBank/DDBJ databases">
        <title>Genome sequencing of novel species.</title>
        <authorList>
            <person name="Heo J."/>
            <person name="Kim S.-J."/>
            <person name="Kim J.-S."/>
            <person name="Hong S.-B."/>
            <person name="Kwon S.-W."/>
        </authorList>
    </citation>
    <scope>NUCLEOTIDE SEQUENCE [LARGE SCALE GENOMIC DNA]</scope>
    <source>
        <strain evidence="5 6">GN2-R2</strain>
    </source>
</reference>
<feature type="signal peptide" evidence="3">
    <location>
        <begin position="1"/>
        <end position="29"/>
    </location>
</feature>
<dbReference type="InterPro" id="IPR008929">
    <property type="entry name" value="Chondroitin_lyas"/>
</dbReference>
<dbReference type="GO" id="GO:0016829">
    <property type="term" value="F:lyase activity"/>
    <property type="evidence" value="ECO:0007669"/>
    <property type="project" value="UniProtKB-KW"/>
</dbReference>
<dbReference type="RefSeq" id="WP_170203687.1">
    <property type="nucleotide sequence ID" value="NZ_CP051685.1"/>
</dbReference>
<accession>A0A7Z2ZTL6</accession>
<dbReference type="KEGG" id="mfy:HH212_17770"/>
<evidence type="ECO:0000313" key="6">
    <source>
        <dbReference type="Proteomes" id="UP000502415"/>
    </source>
</evidence>
<sequence length="327" mass="35444">MPHRIPNRRPFSPGLYTAALLLACTGSLATACEAPPPAVRDIDANGYYSDSHHSIVDPALKARNEAAVKPVTDYLNAVAHAADAWSRGQDPAQARCALDWLASWAGQDALLGRMTTEQSYYTRKWTLAGLALSYARVQPAAAQEQRRRIERWLLALADATMRHADAHKGIRNNHYYWEGLAVAATGAVTGDAHSLAWGRRVFDDAMGQVQPDGTLPYELARGGRALAYHLFAAAPLVMLASILDVQAAPLDRLVALSVAAAADPSIMEKLAGVRQERQDGVPGWIAIWQRHGGRLAAPLVPPARNFDARMGGDRNRANPLEHVHALP</sequence>
<evidence type="ECO:0000256" key="1">
    <source>
        <dbReference type="ARBA" id="ARBA00022729"/>
    </source>
</evidence>
<dbReference type="AlphaFoldDB" id="A0A7Z2ZTL6"/>
<organism evidence="5 6">
    <name type="scientific">Massilia forsythiae</name>
    <dbReference type="NCBI Taxonomy" id="2728020"/>
    <lineage>
        <taxon>Bacteria</taxon>
        <taxon>Pseudomonadati</taxon>
        <taxon>Pseudomonadota</taxon>
        <taxon>Betaproteobacteria</taxon>
        <taxon>Burkholderiales</taxon>
        <taxon>Oxalobacteraceae</taxon>
        <taxon>Telluria group</taxon>
        <taxon>Massilia</taxon>
    </lineage>
</organism>
<feature type="domain" description="Alginate lyase" evidence="4">
    <location>
        <begin position="42"/>
        <end position="248"/>
    </location>
</feature>
<dbReference type="Gene3D" id="1.50.10.100">
    <property type="entry name" value="Chondroitin AC/alginate lyase"/>
    <property type="match status" value="1"/>
</dbReference>
<name>A0A7Z2ZTL6_9BURK</name>
<gene>
    <name evidence="5" type="ORF">HH212_17770</name>
</gene>
<evidence type="ECO:0000259" key="4">
    <source>
        <dbReference type="Pfam" id="PF05426"/>
    </source>
</evidence>
<dbReference type="GO" id="GO:0042597">
    <property type="term" value="C:periplasmic space"/>
    <property type="evidence" value="ECO:0007669"/>
    <property type="project" value="InterPro"/>
</dbReference>
<evidence type="ECO:0000256" key="3">
    <source>
        <dbReference type="SAM" id="SignalP"/>
    </source>
</evidence>
<dbReference type="EMBL" id="CP051685">
    <property type="protein sequence ID" value="QJE01648.1"/>
    <property type="molecule type" value="Genomic_DNA"/>
</dbReference>
<evidence type="ECO:0000313" key="5">
    <source>
        <dbReference type="EMBL" id="QJE01648.1"/>
    </source>
</evidence>
<dbReference type="PROSITE" id="PS51257">
    <property type="entry name" value="PROKAR_LIPOPROTEIN"/>
    <property type="match status" value="1"/>
</dbReference>
<keyword evidence="2 5" id="KW-0456">Lyase</keyword>
<dbReference type="Proteomes" id="UP000502415">
    <property type="component" value="Chromosome"/>
</dbReference>
<proteinExistence type="predicted"/>
<dbReference type="InterPro" id="IPR008397">
    <property type="entry name" value="Alginate_lyase_dom"/>
</dbReference>
<dbReference type="SUPFAM" id="SSF48230">
    <property type="entry name" value="Chondroitin AC/alginate lyase"/>
    <property type="match status" value="1"/>
</dbReference>
<evidence type="ECO:0000256" key="2">
    <source>
        <dbReference type="ARBA" id="ARBA00023239"/>
    </source>
</evidence>
<feature type="chain" id="PRO_5030839321" evidence="3">
    <location>
        <begin position="30"/>
        <end position="327"/>
    </location>
</feature>
<protein>
    <submittedName>
        <fullName evidence="5">Alginate lyase</fullName>
    </submittedName>
</protein>
<keyword evidence="6" id="KW-1185">Reference proteome</keyword>